<feature type="domain" description="Glycoside hydrolase family 5" evidence="4">
    <location>
        <begin position="270"/>
        <end position="471"/>
    </location>
</feature>
<dbReference type="CDD" id="cd00257">
    <property type="entry name" value="beta-trefoil_FSCN-like"/>
    <property type="match status" value="1"/>
</dbReference>
<evidence type="ECO:0000259" key="4">
    <source>
        <dbReference type="Pfam" id="PF00150"/>
    </source>
</evidence>
<evidence type="ECO:0000313" key="6">
    <source>
        <dbReference type="EMBL" id="KAJ4966753.1"/>
    </source>
</evidence>
<dbReference type="GO" id="GO:0005737">
    <property type="term" value="C:cytoplasm"/>
    <property type="evidence" value="ECO:0007669"/>
    <property type="project" value="TreeGrafter"/>
</dbReference>
<evidence type="ECO:0000256" key="1">
    <source>
        <dbReference type="ARBA" id="ARBA00005641"/>
    </source>
</evidence>
<dbReference type="PANTHER" id="PTHR10551:SF14">
    <property type="entry name" value="CELLULASE CONTAINING PROTEIN, EXPRESSED"/>
    <property type="match status" value="1"/>
</dbReference>
<comment type="caution">
    <text evidence="6">The sequence shown here is derived from an EMBL/GenBank/DDBJ whole genome shotgun (WGS) entry which is preliminary data.</text>
</comment>
<keyword evidence="7" id="KW-1185">Reference proteome</keyword>
<dbReference type="Proteomes" id="UP001141806">
    <property type="component" value="Unassembled WGS sequence"/>
</dbReference>
<dbReference type="Gene3D" id="2.80.10.50">
    <property type="match status" value="1"/>
</dbReference>
<dbReference type="GO" id="GO:0051017">
    <property type="term" value="P:actin filament bundle assembly"/>
    <property type="evidence" value="ECO:0007669"/>
    <property type="project" value="TreeGrafter"/>
</dbReference>
<dbReference type="GO" id="GO:0016477">
    <property type="term" value="P:cell migration"/>
    <property type="evidence" value="ECO:0007669"/>
    <property type="project" value="TreeGrafter"/>
</dbReference>
<keyword evidence="3" id="KW-0326">Glycosidase</keyword>
<evidence type="ECO:0008006" key="8">
    <source>
        <dbReference type="Google" id="ProtNLM"/>
    </source>
</evidence>
<feature type="domain" description="DUF7910" evidence="5">
    <location>
        <begin position="108"/>
        <end position="247"/>
    </location>
</feature>
<dbReference type="Pfam" id="PF25490">
    <property type="entry name" value="DUF7910"/>
    <property type="match status" value="1"/>
</dbReference>
<dbReference type="AlphaFoldDB" id="A0A9Q0KA69"/>
<dbReference type="Pfam" id="PF00150">
    <property type="entry name" value="Cellulase"/>
    <property type="match status" value="1"/>
</dbReference>
<evidence type="ECO:0000256" key="3">
    <source>
        <dbReference type="ARBA" id="ARBA00023295"/>
    </source>
</evidence>
<dbReference type="InterPro" id="IPR001547">
    <property type="entry name" value="Glyco_hydro_5"/>
</dbReference>
<dbReference type="GO" id="GO:0004553">
    <property type="term" value="F:hydrolase activity, hydrolyzing O-glycosyl compounds"/>
    <property type="evidence" value="ECO:0007669"/>
    <property type="project" value="InterPro"/>
</dbReference>
<dbReference type="InterPro" id="IPR017853">
    <property type="entry name" value="GH"/>
</dbReference>
<dbReference type="GO" id="GO:0007163">
    <property type="term" value="P:establishment or maintenance of cell polarity"/>
    <property type="evidence" value="ECO:0007669"/>
    <property type="project" value="TreeGrafter"/>
</dbReference>
<dbReference type="SUPFAM" id="SSF50405">
    <property type="entry name" value="Actin-crosslinking proteins"/>
    <property type="match status" value="1"/>
</dbReference>
<dbReference type="EMBL" id="JAMYWD010000007">
    <property type="protein sequence ID" value="KAJ4966753.1"/>
    <property type="molecule type" value="Genomic_DNA"/>
</dbReference>
<dbReference type="PANTHER" id="PTHR10551">
    <property type="entry name" value="FASCIN"/>
    <property type="match status" value="1"/>
</dbReference>
<comment type="similarity">
    <text evidence="1">Belongs to the glycosyl hydrolase 5 (cellulase A) family.</text>
</comment>
<dbReference type="Gene3D" id="3.90.180.10">
    <property type="entry name" value="Medium-chain alcohol dehydrogenases, catalytic domain"/>
    <property type="match status" value="1"/>
</dbReference>
<dbReference type="InterPro" id="IPR008999">
    <property type="entry name" value="Actin-crosslinking"/>
</dbReference>
<sequence length="799" mass="89478">MLEFYKEKGLTSMVEVVKMDYVINKAMERLEKNNVRYWFIVDVVGRRIEMAIYHLIRQLMSLLLLPCILSLSFAATGNSTFQIKAVNLGGWLVTEGWIKPSLFDGIPNNDLMDGTQLQFKSVKFGMYLSAESGGGTIIVANRTSASGWETFKLWRINKTTFQFRVFNGQFVGLDVRGNRINVVAVSNISGRSETFEIVRKSDDLNRVRIRAPNGFFLQAKTEDLVTADWKGDEEWRDDDPSVFETTNVGVMQGEFQITNGYGPQKAPQVMREHWNTFIVEQDFKFISENGLNAVRIPVGWWIACGPNPPRPYVGGSLKALDNAFLWAQKYNVKVIIDLHAAPGSQNGNEHSSSRDGSQEWGKTDKNIYETVAVIDFLTARYANNPSLYAVELINEPLSPGVSLESLLKYYKAGYKAVRKHTSRAYVVLSNRLGPADPKELFPLANGLRGSVIDVHYYNLYSNTFANMNVQQNIDFIYTNRSAQLNYITTSNGPLTFVGFGLGSLVALKEGRGGNSSGDFNPTSEDASQEAIFGSGVLLGYISAINVSLFSTMLTTPVNVFAGYYWDRMMKTQLASQKEDKCNLRVNKDSMTADWEGVEEWSGDDPSVFEITIVGVMRGEFQITNGYGPDNAPQVMTDCIHESYRSSLPLHGVGVEEDRSGLENSGSSRPTYNILTIEDVAPIEKARARFLQIIVDHFINEHVIEVTDCESEYGAQSGQDKINKRRPREVQYEGDPRFVLPLMYVANLYATLVNDVNMRLVSLDGTREKNIGVALEAAGGLYRRLAKKFPRKGIGIFMLF</sequence>
<name>A0A9Q0KA69_9MAGN</name>
<dbReference type="InterPro" id="IPR057232">
    <property type="entry name" value="DUF7910"/>
</dbReference>
<dbReference type="Gene3D" id="3.40.50.720">
    <property type="entry name" value="NAD(P)-binding Rossmann-like Domain"/>
    <property type="match status" value="1"/>
</dbReference>
<protein>
    <recommendedName>
        <fullName evidence="8">Mannan endo-1,4-beta-mannosidase</fullName>
    </recommendedName>
</protein>
<evidence type="ECO:0000256" key="2">
    <source>
        <dbReference type="ARBA" id="ARBA00022801"/>
    </source>
</evidence>
<accession>A0A9Q0KA69</accession>
<evidence type="ECO:0000259" key="5">
    <source>
        <dbReference type="Pfam" id="PF25490"/>
    </source>
</evidence>
<evidence type="ECO:0000313" key="7">
    <source>
        <dbReference type="Proteomes" id="UP001141806"/>
    </source>
</evidence>
<dbReference type="SUPFAM" id="SSF51445">
    <property type="entry name" value="(Trans)glycosidases"/>
    <property type="match status" value="1"/>
</dbReference>
<dbReference type="GO" id="GO:0051015">
    <property type="term" value="F:actin filament binding"/>
    <property type="evidence" value="ECO:0007669"/>
    <property type="project" value="InterPro"/>
</dbReference>
<dbReference type="OrthoDB" id="62120at2759"/>
<dbReference type="Gene3D" id="3.20.20.80">
    <property type="entry name" value="Glycosidases"/>
    <property type="match status" value="1"/>
</dbReference>
<dbReference type="InterPro" id="IPR010431">
    <property type="entry name" value="Fascin"/>
</dbReference>
<dbReference type="GO" id="GO:0015629">
    <property type="term" value="C:actin cytoskeleton"/>
    <property type="evidence" value="ECO:0007669"/>
    <property type="project" value="TreeGrafter"/>
</dbReference>
<gene>
    <name evidence="6" type="ORF">NE237_018602</name>
</gene>
<dbReference type="FunFam" id="2.80.10.50:FF:000056">
    <property type="entry name" value="Glucan 1,3-beta-glucosidase A"/>
    <property type="match status" value="1"/>
</dbReference>
<keyword evidence="2" id="KW-0378">Hydrolase</keyword>
<reference evidence="6" key="1">
    <citation type="journal article" date="2023" name="Plant J.">
        <title>The genome of the king protea, Protea cynaroides.</title>
        <authorList>
            <person name="Chang J."/>
            <person name="Duong T.A."/>
            <person name="Schoeman C."/>
            <person name="Ma X."/>
            <person name="Roodt D."/>
            <person name="Barker N."/>
            <person name="Li Z."/>
            <person name="Van de Peer Y."/>
            <person name="Mizrachi E."/>
        </authorList>
    </citation>
    <scope>NUCLEOTIDE SEQUENCE</scope>
    <source>
        <tissue evidence="6">Young leaves</tissue>
    </source>
</reference>
<organism evidence="6 7">
    <name type="scientific">Protea cynaroides</name>
    <dbReference type="NCBI Taxonomy" id="273540"/>
    <lineage>
        <taxon>Eukaryota</taxon>
        <taxon>Viridiplantae</taxon>
        <taxon>Streptophyta</taxon>
        <taxon>Embryophyta</taxon>
        <taxon>Tracheophyta</taxon>
        <taxon>Spermatophyta</taxon>
        <taxon>Magnoliopsida</taxon>
        <taxon>Proteales</taxon>
        <taxon>Proteaceae</taxon>
        <taxon>Protea</taxon>
    </lineage>
</organism>
<dbReference type="GO" id="GO:0000272">
    <property type="term" value="P:polysaccharide catabolic process"/>
    <property type="evidence" value="ECO:0007669"/>
    <property type="project" value="InterPro"/>
</dbReference>
<proteinExistence type="inferred from homology"/>